<evidence type="ECO:0000256" key="7">
    <source>
        <dbReference type="ARBA" id="ARBA00023239"/>
    </source>
</evidence>
<evidence type="ECO:0000256" key="1">
    <source>
        <dbReference type="ARBA" id="ARBA00004741"/>
    </source>
</evidence>
<dbReference type="Gene3D" id="3.30.70.260">
    <property type="match status" value="1"/>
</dbReference>
<dbReference type="PROSITE" id="PS51671">
    <property type="entry name" value="ACT"/>
    <property type="match status" value="1"/>
</dbReference>
<evidence type="ECO:0000256" key="4">
    <source>
        <dbReference type="ARBA" id="ARBA00022605"/>
    </source>
</evidence>
<evidence type="ECO:0000313" key="11">
    <source>
        <dbReference type="EMBL" id="MEX6428975.1"/>
    </source>
</evidence>
<dbReference type="Pfam" id="PF00800">
    <property type="entry name" value="PDT"/>
    <property type="match status" value="1"/>
</dbReference>
<dbReference type="InterPro" id="IPR008242">
    <property type="entry name" value="Chor_mutase/pphenate_deHydtase"/>
</dbReference>
<feature type="domain" description="ACT" evidence="10">
    <location>
        <begin position="198"/>
        <end position="275"/>
    </location>
</feature>
<proteinExistence type="predicted"/>
<dbReference type="InterPro" id="IPR045865">
    <property type="entry name" value="ACT-like_dom_sf"/>
</dbReference>
<dbReference type="PANTHER" id="PTHR21022:SF19">
    <property type="entry name" value="PREPHENATE DEHYDRATASE-RELATED"/>
    <property type="match status" value="1"/>
</dbReference>
<comment type="caution">
    <text evidence="11">The sequence shown here is derived from an EMBL/GenBank/DDBJ whole genome shotgun (WGS) entry which is preliminary data.</text>
</comment>
<gene>
    <name evidence="11" type="ORF">AB6A68_03885</name>
</gene>
<keyword evidence="4" id="KW-0028">Amino-acid biosynthesis</keyword>
<evidence type="ECO:0000256" key="8">
    <source>
        <dbReference type="ARBA" id="ARBA00047848"/>
    </source>
</evidence>
<dbReference type="InterPro" id="IPR001086">
    <property type="entry name" value="Preph_deHydtase"/>
</dbReference>
<accession>A0ABV3Y157</accession>
<evidence type="ECO:0000256" key="3">
    <source>
        <dbReference type="ARBA" id="ARBA00021872"/>
    </source>
</evidence>
<keyword evidence="7" id="KW-0456">Lyase</keyword>
<sequence>MAGNRERSMICFAGPIGSSDHRVIELFGFKDFDPLPMPSVEEVIFTVSTTPGLLGVLPIENSTEGELTLTLDRLIFDVDDAFIVGEAVLAEEIWGFSINGEASVHTAISHSMILDLCADFIRHRGLNVRHAVSTKAACDEVAGTRDPGLMALAPPSVGSQAGLNPIETQVAQVSELRTRYALIANNLPAPSGSDRTMLAIVPRYDAVGALSEIAGQFKSHDVNMTSILSRPLAGERDVHCFVVVADGHAHTEPVRSLLRSLLRAGHQVKLMGCYPRWTAKEVVTPSTQLPRGVLAYEEISDSAQQ</sequence>
<evidence type="ECO:0000256" key="6">
    <source>
        <dbReference type="ARBA" id="ARBA00023222"/>
    </source>
</evidence>
<evidence type="ECO:0000259" key="10">
    <source>
        <dbReference type="PROSITE" id="PS51671"/>
    </source>
</evidence>
<feature type="domain" description="Prephenate dehydratase" evidence="9">
    <location>
        <begin position="9"/>
        <end position="185"/>
    </location>
</feature>
<dbReference type="SUPFAM" id="SSF53850">
    <property type="entry name" value="Periplasmic binding protein-like II"/>
    <property type="match status" value="1"/>
</dbReference>
<dbReference type="Proteomes" id="UP001560267">
    <property type="component" value="Unassembled WGS sequence"/>
</dbReference>
<dbReference type="PROSITE" id="PS51171">
    <property type="entry name" value="PREPHENATE_DEHYDR_3"/>
    <property type="match status" value="1"/>
</dbReference>
<dbReference type="EC" id="4.2.1.51" evidence="2"/>
<protein>
    <recommendedName>
        <fullName evidence="3">Prephenate dehydratase</fullName>
        <ecNumber evidence="2">4.2.1.51</ecNumber>
    </recommendedName>
</protein>
<evidence type="ECO:0000313" key="12">
    <source>
        <dbReference type="Proteomes" id="UP001560267"/>
    </source>
</evidence>
<name>A0ABV3Y157_9ACTN</name>
<keyword evidence="6" id="KW-0584">Phenylalanine biosynthesis</keyword>
<evidence type="ECO:0000256" key="2">
    <source>
        <dbReference type="ARBA" id="ARBA00013147"/>
    </source>
</evidence>
<comment type="catalytic activity">
    <reaction evidence="8">
        <text>prephenate + H(+) = 3-phenylpyruvate + CO2 + H2O</text>
        <dbReference type="Rhea" id="RHEA:21648"/>
        <dbReference type="ChEBI" id="CHEBI:15377"/>
        <dbReference type="ChEBI" id="CHEBI:15378"/>
        <dbReference type="ChEBI" id="CHEBI:16526"/>
        <dbReference type="ChEBI" id="CHEBI:18005"/>
        <dbReference type="ChEBI" id="CHEBI:29934"/>
        <dbReference type="EC" id="4.2.1.51"/>
    </reaction>
</comment>
<dbReference type="CDD" id="cd04905">
    <property type="entry name" value="ACT_CM-PDT"/>
    <property type="match status" value="1"/>
</dbReference>
<reference evidence="11 12" key="1">
    <citation type="submission" date="2024-07" db="EMBL/GenBank/DDBJ databases">
        <title>Draft Genome Sequence of Ferrimicrobium acidiphilum Strain YE2023, Isolated from a Pulp of Bioleach Reactor.</title>
        <authorList>
            <person name="Elkina Y.A."/>
            <person name="Bulaeva A.G."/>
            <person name="Beletsky A.V."/>
            <person name="Mardanov A.V."/>
        </authorList>
    </citation>
    <scope>NUCLEOTIDE SEQUENCE [LARGE SCALE GENOMIC DNA]</scope>
    <source>
        <strain evidence="11 12">YE2023</strain>
    </source>
</reference>
<dbReference type="EMBL" id="JBFSHR010000008">
    <property type="protein sequence ID" value="MEX6428975.1"/>
    <property type="molecule type" value="Genomic_DNA"/>
</dbReference>
<dbReference type="SUPFAM" id="SSF55021">
    <property type="entry name" value="ACT-like"/>
    <property type="match status" value="1"/>
</dbReference>
<comment type="pathway">
    <text evidence="1">Amino-acid biosynthesis; L-phenylalanine biosynthesis; phenylpyruvate from prephenate: step 1/1.</text>
</comment>
<keyword evidence="5" id="KW-0057">Aromatic amino acid biosynthesis</keyword>
<organism evidence="11 12">
    <name type="scientific">Ferrimicrobium acidiphilum</name>
    <dbReference type="NCBI Taxonomy" id="121039"/>
    <lineage>
        <taxon>Bacteria</taxon>
        <taxon>Bacillati</taxon>
        <taxon>Actinomycetota</taxon>
        <taxon>Acidimicrobiia</taxon>
        <taxon>Acidimicrobiales</taxon>
        <taxon>Acidimicrobiaceae</taxon>
        <taxon>Ferrimicrobium</taxon>
    </lineage>
</organism>
<dbReference type="RefSeq" id="WP_298381900.1">
    <property type="nucleotide sequence ID" value="NZ_JBFSHR010000008.1"/>
</dbReference>
<dbReference type="Gene3D" id="3.40.190.10">
    <property type="entry name" value="Periplasmic binding protein-like II"/>
    <property type="match status" value="2"/>
</dbReference>
<dbReference type="PANTHER" id="PTHR21022">
    <property type="entry name" value="PREPHENATE DEHYDRATASE P PROTEIN"/>
    <property type="match status" value="1"/>
</dbReference>
<dbReference type="PIRSF" id="PIRSF001500">
    <property type="entry name" value="Chor_mut_pdt_Ppr"/>
    <property type="match status" value="1"/>
</dbReference>
<evidence type="ECO:0000256" key="5">
    <source>
        <dbReference type="ARBA" id="ARBA00023141"/>
    </source>
</evidence>
<dbReference type="InterPro" id="IPR002912">
    <property type="entry name" value="ACT_dom"/>
</dbReference>
<keyword evidence="12" id="KW-1185">Reference proteome</keyword>
<evidence type="ECO:0000259" key="9">
    <source>
        <dbReference type="PROSITE" id="PS51171"/>
    </source>
</evidence>